<protein>
    <recommendedName>
        <fullName evidence="3">Bifunctional ligase/repressor BirA</fullName>
    </recommendedName>
    <alternativeName>
        <fullName evidence="3">Biotin--[acetyl-CoA-carboxylase] ligase</fullName>
        <ecNumber evidence="3">6.3.4.15</ecNumber>
    </alternativeName>
    <alternativeName>
        <fullName evidence="3">Biotin--protein ligase</fullName>
    </alternativeName>
    <alternativeName>
        <fullName evidence="3">Biotin-[acetyl-CoA carboxylase] synthetase</fullName>
    </alternativeName>
</protein>
<dbReference type="PANTHER" id="PTHR12835:SF5">
    <property type="entry name" value="BIOTIN--PROTEIN LIGASE"/>
    <property type="match status" value="1"/>
</dbReference>
<dbReference type="GO" id="GO:0005524">
    <property type="term" value="F:ATP binding"/>
    <property type="evidence" value="ECO:0007669"/>
    <property type="project" value="UniProtKB-UniRule"/>
</dbReference>
<dbReference type="InterPro" id="IPR030855">
    <property type="entry name" value="Bifunct_BirA"/>
</dbReference>
<dbReference type="GO" id="GO:0004077">
    <property type="term" value="F:biotin--[biotin carboxyl-carrier protein] ligase activity"/>
    <property type="evidence" value="ECO:0007669"/>
    <property type="project" value="UniProtKB-UniRule"/>
</dbReference>
<feature type="binding site" evidence="3">
    <location>
        <begin position="122"/>
        <end position="124"/>
    </location>
    <ligand>
        <name>biotin</name>
        <dbReference type="ChEBI" id="CHEBI:57586"/>
    </ligand>
</feature>
<dbReference type="Gene3D" id="2.30.30.100">
    <property type="match status" value="1"/>
</dbReference>
<evidence type="ECO:0000313" key="6">
    <source>
        <dbReference type="Proteomes" id="UP001159179"/>
    </source>
</evidence>
<keyword evidence="2 3" id="KW-0092">Biotin</keyword>
<comment type="similarity">
    <text evidence="3">Belongs to the biotin--protein ligase family.</text>
</comment>
<dbReference type="Gene3D" id="1.10.10.10">
    <property type="entry name" value="Winged helix-like DNA-binding domain superfamily/Winged helix DNA-binding domain"/>
    <property type="match status" value="1"/>
</dbReference>
<keyword evidence="3" id="KW-0805">Transcription regulation</keyword>
<evidence type="ECO:0000256" key="1">
    <source>
        <dbReference type="ARBA" id="ARBA00022598"/>
    </source>
</evidence>
<dbReference type="InterPro" id="IPR045864">
    <property type="entry name" value="aa-tRNA-synth_II/BPL/LPL"/>
</dbReference>
<dbReference type="GO" id="GO:0005737">
    <property type="term" value="C:cytoplasm"/>
    <property type="evidence" value="ECO:0007669"/>
    <property type="project" value="TreeGrafter"/>
</dbReference>
<dbReference type="GO" id="GO:0016740">
    <property type="term" value="F:transferase activity"/>
    <property type="evidence" value="ECO:0007669"/>
    <property type="project" value="UniProtKB-ARBA"/>
</dbReference>
<accession>A0AAW6SRL7</accession>
<dbReference type="Pfam" id="PF03099">
    <property type="entry name" value="BPL_LplA_LipB"/>
    <property type="match status" value="1"/>
</dbReference>
<dbReference type="GO" id="GO:0003677">
    <property type="term" value="F:DNA binding"/>
    <property type="evidence" value="ECO:0007669"/>
    <property type="project" value="UniProtKB-UniRule"/>
</dbReference>
<dbReference type="HAMAP" id="MF_00978">
    <property type="entry name" value="Bifunct_BirA"/>
    <property type="match status" value="1"/>
</dbReference>
<keyword evidence="3" id="KW-0067">ATP-binding</keyword>
<dbReference type="EMBL" id="JAROYP010000002">
    <property type="protein sequence ID" value="MDH5159917.1"/>
    <property type="molecule type" value="Genomic_DNA"/>
</dbReference>
<feature type="binding site" evidence="3">
    <location>
        <position position="118"/>
    </location>
    <ligand>
        <name>biotin</name>
        <dbReference type="ChEBI" id="CHEBI:57586"/>
    </ligand>
</feature>
<evidence type="ECO:0000256" key="2">
    <source>
        <dbReference type="ARBA" id="ARBA00023267"/>
    </source>
</evidence>
<keyword evidence="3" id="KW-0238">DNA-binding</keyword>
<comment type="caution">
    <text evidence="3">Lacks conserved residue(s) required for the propagation of feature annotation.</text>
</comment>
<proteinExistence type="inferred from homology"/>
<dbReference type="InterPro" id="IPR003142">
    <property type="entry name" value="BPL_C"/>
</dbReference>
<organism evidence="5 6">
    <name type="scientific">Heyndrickxia oleronia</name>
    <dbReference type="NCBI Taxonomy" id="38875"/>
    <lineage>
        <taxon>Bacteria</taxon>
        <taxon>Bacillati</taxon>
        <taxon>Bacillota</taxon>
        <taxon>Bacilli</taxon>
        <taxon>Bacillales</taxon>
        <taxon>Bacillaceae</taxon>
        <taxon>Heyndrickxia</taxon>
    </lineage>
</organism>
<dbReference type="SUPFAM" id="SSF55681">
    <property type="entry name" value="Class II aaRS and biotin synthetases"/>
    <property type="match status" value="1"/>
</dbReference>
<keyword evidence="3" id="KW-0678">Repressor</keyword>
<dbReference type="Pfam" id="PF08279">
    <property type="entry name" value="HTH_11"/>
    <property type="match status" value="1"/>
</dbReference>
<feature type="binding site" evidence="3">
    <location>
        <position position="189"/>
    </location>
    <ligand>
        <name>biotin</name>
        <dbReference type="ChEBI" id="CHEBI:57586"/>
    </ligand>
</feature>
<dbReference type="PROSITE" id="PS51733">
    <property type="entry name" value="BPL_LPL_CATALYTIC"/>
    <property type="match status" value="1"/>
</dbReference>
<keyword evidence="3" id="KW-0804">Transcription</keyword>
<evidence type="ECO:0000259" key="4">
    <source>
        <dbReference type="PROSITE" id="PS51733"/>
    </source>
</evidence>
<dbReference type="PANTHER" id="PTHR12835">
    <property type="entry name" value="BIOTIN PROTEIN LIGASE"/>
    <property type="match status" value="1"/>
</dbReference>
<dbReference type="InterPro" id="IPR036388">
    <property type="entry name" value="WH-like_DNA-bd_sf"/>
</dbReference>
<dbReference type="AlphaFoldDB" id="A0AAW6SRL7"/>
<name>A0AAW6SRL7_9BACI</name>
<dbReference type="InterPro" id="IPR004408">
    <property type="entry name" value="Biotin_CoA_COase_ligase"/>
</dbReference>
<dbReference type="GO" id="GO:0009249">
    <property type="term" value="P:protein lipoylation"/>
    <property type="evidence" value="ECO:0007669"/>
    <property type="project" value="UniProtKB-ARBA"/>
</dbReference>
<dbReference type="Pfam" id="PF02237">
    <property type="entry name" value="BPL_C"/>
    <property type="match status" value="1"/>
</dbReference>
<keyword evidence="3" id="KW-0547">Nucleotide-binding</keyword>
<dbReference type="Proteomes" id="UP001159179">
    <property type="component" value="Unassembled WGS sequence"/>
</dbReference>
<dbReference type="SUPFAM" id="SSF46785">
    <property type="entry name" value="Winged helix' DNA-binding domain"/>
    <property type="match status" value="1"/>
</dbReference>
<dbReference type="InterPro" id="IPR004143">
    <property type="entry name" value="BPL_LPL_catalytic"/>
</dbReference>
<dbReference type="InterPro" id="IPR013196">
    <property type="entry name" value="HTH_11"/>
</dbReference>
<feature type="domain" description="BPL/LPL catalytic" evidence="4">
    <location>
        <begin position="71"/>
        <end position="262"/>
    </location>
</feature>
<gene>
    <name evidence="3" type="primary">birA</name>
    <name evidence="5" type="ORF">P5X88_03155</name>
</gene>
<evidence type="ECO:0000256" key="3">
    <source>
        <dbReference type="HAMAP-Rule" id="MF_00978"/>
    </source>
</evidence>
<comment type="function">
    <text evidence="3">Acts both as a biotin--[acetyl-CoA-carboxylase] ligase and a repressor.</text>
</comment>
<evidence type="ECO:0000313" key="5">
    <source>
        <dbReference type="EMBL" id="MDH5159917.1"/>
    </source>
</evidence>
<dbReference type="GO" id="GO:0006355">
    <property type="term" value="P:regulation of DNA-templated transcription"/>
    <property type="evidence" value="ECO:0007669"/>
    <property type="project" value="UniProtKB-UniRule"/>
</dbReference>
<comment type="caution">
    <text evidence="5">The sequence shown here is derived from an EMBL/GenBank/DDBJ whole genome shotgun (WGS) entry which is preliminary data.</text>
</comment>
<dbReference type="Gene3D" id="3.30.930.10">
    <property type="entry name" value="Bira Bifunctional Protein, Domain 2"/>
    <property type="match status" value="1"/>
</dbReference>
<feature type="DNA-binding region" description="H-T-H motif" evidence="3">
    <location>
        <begin position="23"/>
        <end position="42"/>
    </location>
</feature>
<sequence length="327" mass="36449">MQSPIRKRLLEAFTNANGEFLSGQALADILGCSRTAVWKHIEELRKEGFELEAVRKKGYRIISTMDRVTENEIRLGLKTSKLGSMIQYLDTIDSTQKVAHQLAQEGCPEGTIVVAEEQTNGRGRLTRHWHSPKFTGIWMSIVLRPKLPPFKAPQFTLITAVAVVQAIEQLCDLQPEIKWPNDILIKGKKVTGILTELQADSDKIHSIIIGIGINVNQTREDFPEELHSVATSIAIENGGKLSRSKLIQQILANLEKYYQIYLEKGFAPLKLLWESYAISIGKDIIARTVNEVIAGKAIGISDEGVLKIQDKNGVIHDIYSADIEVGK</sequence>
<dbReference type="InterPro" id="IPR036390">
    <property type="entry name" value="WH_DNA-bd_sf"/>
</dbReference>
<dbReference type="CDD" id="cd16442">
    <property type="entry name" value="BPL"/>
    <property type="match status" value="1"/>
</dbReference>
<reference evidence="5" key="1">
    <citation type="submission" date="2023-03" db="EMBL/GenBank/DDBJ databases">
        <title>Bacterial isolates from washroom surfaces on a university campus.</title>
        <authorList>
            <person name="Holman D.B."/>
            <person name="Gzyl K.E."/>
            <person name="Taheri A.E."/>
        </authorList>
    </citation>
    <scope>NUCLEOTIDE SEQUENCE</scope>
    <source>
        <strain evidence="5">RD03</strain>
    </source>
</reference>
<dbReference type="RefSeq" id="WP_280615765.1">
    <property type="nucleotide sequence ID" value="NZ_JAROYP010000002.1"/>
</dbReference>
<dbReference type="EC" id="6.3.4.15" evidence="3"/>
<dbReference type="NCBIfam" id="TIGR00121">
    <property type="entry name" value="birA_ligase"/>
    <property type="match status" value="1"/>
</dbReference>
<keyword evidence="1 3" id="KW-0436">Ligase</keyword>
<comment type="catalytic activity">
    <reaction evidence="3">
        <text>biotin + L-lysyl-[protein] + ATP = N(6)-biotinyl-L-lysyl-[protein] + AMP + diphosphate + H(+)</text>
        <dbReference type="Rhea" id="RHEA:11756"/>
        <dbReference type="Rhea" id="RHEA-COMP:9752"/>
        <dbReference type="Rhea" id="RHEA-COMP:10505"/>
        <dbReference type="ChEBI" id="CHEBI:15378"/>
        <dbReference type="ChEBI" id="CHEBI:29969"/>
        <dbReference type="ChEBI" id="CHEBI:30616"/>
        <dbReference type="ChEBI" id="CHEBI:33019"/>
        <dbReference type="ChEBI" id="CHEBI:57586"/>
        <dbReference type="ChEBI" id="CHEBI:83144"/>
        <dbReference type="ChEBI" id="CHEBI:456215"/>
        <dbReference type="EC" id="6.3.4.15"/>
    </reaction>
</comment>